<evidence type="ECO:0000256" key="1">
    <source>
        <dbReference type="ARBA" id="ARBA00005964"/>
    </source>
</evidence>
<dbReference type="EMBL" id="KM220578">
    <property type="protein sequence ID" value="AIY68369.1"/>
    <property type="molecule type" value="mRNA"/>
</dbReference>
<dbReference type="Pfam" id="PF00135">
    <property type="entry name" value="COesterase"/>
    <property type="match status" value="1"/>
</dbReference>
<dbReference type="InterPro" id="IPR002018">
    <property type="entry name" value="CarbesteraseB"/>
</dbReference>
<evidence type="ECO:0000256" key="4">
    <source>
        <dbReference type="ARBA" id="ARBA00023157"/>
    </source>
</evidence>
<dbReference type="PROSITE" id="PS00122">
    <property type="entry name" value="CARBOXYLESTERASE_B_1"/>
    <property type="match status" value="1"/>
</dbReference>
<evidence type="ECO:0000256" key="6">
    <source>
        <dbReference type="RuleBase" id="RU361235"/>
    </source>
</evidence>
<evidence type="ECO:0000259" key="7">
    <source>
        <dbReference type="Pfam" id="PF00135"/>
    </source>
</evidence>
<dbReference type="GO" id="GO:0052689">
    <property type="term" value="F:carboxylic ester hydrolase activity"/>
    <property type="evidence" value="ECO:0007669"/>
    <property type="project" value="UniProtKB-KW"/>
</dbReference>
<dbReference type="Gene3D" id="3.40.50.1820">
    <property type="entry name" value="alpha/beta hydrolase"/>
    <property type="match status" value="1"/>
</dbReference>
<dbReference type="ESTHER" id="lepde-a0a0a7enn5">
    <property type="family name" value="Carb_B_Arthropoda"/>
</dbReference>
<dbReference type="SUPFAM" id="SSF53474">
    <property type="entry name" value="alpha/beta-Hydrolases"/>
    <property type="match status" value="1"/>
</dbReference>
<reference evidence="8" key="1">
    <citation type="submission" date="2014-07" db="EMBL/GenBank/DDBJ databases">
        <title>Identification of esterase genes and their expression profiles in several pesticides treated Colorado potato beetle, Leptinotarsa decemlineata.</title>
        <authorList>
            <person name="Lv F."/>
            <person name="Fu K."/>
        </authorList>
    </citation>
    <scope>NUCLEOTIDE SEQUENCE</scope>
</reference>
<keyword evidence="3 6" id="KW-0378">Hydrolase</keyword>
<evidence type="ECO:0000313" key="8">
    <source>
        <dbReference type="EMBL" id="AIY68369.1"/>
    </source>
</evidence>
<keyword evidence="6" id="KW-0732">Signal</keyword>
<dbReference type="InterPro" id="IPR029058">
    <property type="entry name" value="AB_hydrolase_fold"/>
</dbReference>
<dbReference type="AlphaFoldDB" id="A0A0A7ENN5"/>
<evidence type="ECO:0000256" key="5">
    <source>
        <dbReference type="ARBA" id="ARBA00023180"/>
    </source>
</evidence>
<feature type="domain" description="Carboxylesterase type B" evidence="7">
    <location>
        <begin position="38"/>
        <end position="547"/>
    </location>
</feature>
<evidence type="ECO:0000256" key="3">
    <source>
        <dbReference type="ARBA" id="ARBA00022801"/>
    </source>
</evidence>
<dbReference type="InterPro" id="IPR019826">
    <property type="entry name" value="Carboxylesterase_B_AS"/>
</dbReference>
<dbReference type="OrthoDB" id="19653at2759"/>
<keyword evidence="2" id="KW-0719">Serine esterase</keyword>
<evidence type="ECO:0000256" key="2">
    <source>
        <dbReference type="ARBA" id="ARBA00022487"/>
    </source>
</evidence>
<dbReference type="EC" id="3.1.1.-" evidence="6"/>
<accession>A0A0A7ENN5</accession>
<feature type="chain" id="PRO_5005109579" description="Carboxylic ester hydrolase" evidence="6">
    <location>
        <begin position="24"/>
        <end position="562"/>
    </location>
</feature>
<name>A0A0A7ENN5_LEPDE</name>
<keyword evidence="4" id="KW-1015">Disulfide bond</keyword>
<protein>
    <recommendedName>
        <fullName evidence="6">Carboxylic ester hydrolase</fullName>
        <ecNumber evidence="6">3.1.1.-</ecNumber>
    </recommendedName>
</protein>
<organism evidence="8">
    <name type="scientific">Leptinotarsa decemlineata</name>
    <name type="common">Colorado potato beetle</name>
    <name type="synonym">Doryphora decemlineata</name>
    <dbReference type="NCBI Taxonomy" id="7539"/>
    <lineage>
        <taxon>Eukaryota</taxon>
        <taxon>Metazoa</taxon>
        <taxon>Ecdysozoa</taxon>
        <taxon>Arthropoda</taxon>
        <taxon>Hexapoda</taxon>
        <taxon>Insecta</taxon>
        <taxon>Pterygota</taxon>
        <taxon>Neoptera</taxon>
        <taxon>Endopterygota</taxon>
        <taxon>Coleoptera</taxon>
        <taxon>Polyphaga</taxon>
        <taxon>Cucujiformia</taxon>
        <taxon>Chrysomeloidea</taxon>
        <taxon>Chrysomelidae</taxon>
        <taxon>Chrysomelinae</taxon>
        <taxon>Doryphorini</taxon>
        <taxon>Leptinotarsa</taxon>
    </lineage>
</organism>
<dbReference type="PANTHER" id="PTHR43142">
    <property type="entry name" value="CARBOXYLIC ESTER HYDROLASE"/>
    <property type="match status" value="1"/>
</dbReference>
<keyword evidence="5" id="KW-0325">Glycoprotein</keyword>
<proteinExistence type="evidence at transcript level"/>
<dbReference type="PANTHER" id="PTHR43142:SF1">
    <property type="entry name" value="CARBOXYLIC ESTER HYDROLASE"/>
    <property type="match status" value="1"/>
</dbReference>
<feature type="signal peptide" evidence="6">
    <location>
        <begin position="1"/>
        <end position="23"/>
    </location>
</feature>
<comment type="similarity">
    <text evidence="1 6">Belongs to the type-B carboxylesterase/lipase family.</text>
</comment>
<dbReference type="SMR" id="A0A0A7ENN5"/>
<sequence>MAISYWALTVLVSVYLSTSSVNCSPVAGSLDESLRNDLTISTSTGIVRGGHGGQTPKKRNIFRFRSIPYAEPPLGNLRFEPPVPKAAWSGVLDVRYTKPVCTQGSNPVIGSEDCLYLKIYTTNLPKEKKNLPVMVWIYGGAYQKGSPVFGDHSPDLLLDEGIILVSFHYRLGIFGFLSTGDLVSPGNAGLKDQVLALKWIKKNIAEFGGDPNKITIFGQSAGAASIAYLLQTNITQGLFNAAIMHSGHSLSQWALTRNAPTLTKNIAKVLKTSTSSSEKMIEGLKKINSTILQQEATAKFSDSLRDNPLGGLPLGPVIEPEHQGAIITGNSYEKLKKGQFHHIPIIIGHTSREALLESLSGIIRLWLFTFDIQPSKLVPASMNTKGQTNNQIGRSIKKHYFPTTSVARSNGELMDFISDDQWQRPIQESVRLYSARTPVFYYQFSHIGSLYGITERKIQGVGHTEDLAYIFDFGHSGSSDDLLVRSRMVKMWTNFAKTGNPTPVVDPLLQNISWTANNGQNSDVNRLEISNNLTCTFNPNAKNIKFWRDLFAKNGISPFSTY</sequence>